<dbReference type="InterPro" id="IPR036188">
    <property type="entry name" value="FAD/NAD-bd_sf"/>
</dbReference>
<proteinExistence type="predicted"/>
<keyword evidence="5" id="KW-1185">Reference proteome</keyword>
<sequence length="463" mass="48428">MTHPDIIIIGAGPAGMTAARIAAEGGLQVLLLDEQPRAGGQIFRDAAQNGDRRAWLGQEYRAGAALALALDHPHIDHRPGARVWRIEAGPRVVWSNGEASHVAAAPHVLIASGAQERPVPFPGWTLPGVMTAGAAQILMKTSGMLPRRAVLAGSGPLLYLVAAQMIAAGCPPLALVETQSLPMLLRAAPHLPKALFGAKTLVKGLGLLARIRAAGVPRHTGASNFCASEDQDGRIAFRFQAKGRAQRIACDLLLTHQGVIPSTHISRSAGIDHAWSRAQVAFQPVCDDWGRTGRDGLYVAGDGAGIGGADAAAAAGEMAALDILRSSGRISEDARDQRSAPARAALFRARAIRPFLDAAYSPPADILSPPDETIVCRCEELSAGAIRQGIAEGAGGPRQIKTALRAGMGPCQGRMCEGTIRGILANGDASEMARIDPPRARTPVTPVRLGELATLKTRLEQSA</sequence>
<evidence type="ECO:0000259" key="3">
    <source>
        <dbReference type="Pfam" id="PF07992"/>
    </source>
</evidence>
<dbReference type="InterPro" id="IPR007419">
    <property type="entry name" value="BFD-like_2Fe2S-bd_dom"/>
</dbReference>
<dbReference type="CDD" id="cd19946">
    <property type="entry name" value="GlpA-like_Fer2_BFD-like"/>
    <property type="match status" value="1"/>
</dbReference>
<evidence type="ECO:0000313" key="5">
    <source>
        <dbReference type="Proteomes" id="UP000186019"/>
    </source>
</evidence>
<dbReference type="GO" id="GO:0016491">
    <property type="term" value="F:oxidoreductase activity"/>
    <property type="evidence" value="ECO:0007669"/>
    <property type="project" value="UniProtKB-KW"/>
</dbReference>
<dbReference type="Proteomes" id="UP000186019">
    <property type="component" value="Unassembled WGS sequence"/>
</dbReference>
<feature type="domain" description="BFD-like [2Fe-2S]-binding" evidence="2">
    <location>
        <begin position="374"/>
        <end position="425"/>
    </location>
</feature>
<dbReference type="PIRSF" id="PIRSF037495">
    <property type="entry name" value="Opine_OX_OoxA/HcnB"/>
    <property type="match status" value="1"/>
</dbReference>
<dbReference type="InterPro" id="IPR017224">
    <property type="entry name" value="Opine_Oxase_asu/HCN_bsu"/>
</dbReference>
<dbReference type="InterPro" id="IPR051691">
    <property type="entry name" value="Metab_Enz_Cyan_OpOx_G3PDH"/>
</dbReference>
<evidence type="ECO:0000313" key="4">
    <source>
        <dbReference type="EMBL" id="SIS09074.1"/>
    </source>
</evidence>
<dbReference type="AlphaFoldDB" id="A0A1N7G999"/>
<dbReference type="Gene3D" id="3.50.50.60">
    <property type="entry name" value="FAD/NAD(P)-binding domain"/>
    <property type="match status" value="3"/>
</dbReference>
<dbReference type="PANTHER" id="PTHR42949:SF3">
    <property type="entry name" value="ANAEROBIC GLYCEROL-3-PHOSPHATE DEHYDROGENASE SUBUNIT B"/>
    <property type="match status" value="1"/>
</dbReference>
<name>A0A1N7G999_9RHOB</name>
<dbReference type="EMBL" id="FTNV01000001">
    <property type="protein sequence ID" value="SIS09074.1"/>
    <property type="molecule type" value="Genomic_DNA"/>
</dbReference>
<reference evidence="4 5" key="1">
    <citation type="submission" date="2017-01" db="EMBL/GenBank/DDBJ databases">
        <authorList>
            <person name="Mah S.A."/>
            <person name="Swanson W.J."/>
            <person name="Moy G.W."/>
            <person name="Vacquier V.D."/>
        </authorList>
    </citation>
    <scope>NUCLEOTIDE SEQUENCE [LARGE SCALE GENOMIC DNA]</scope>
    <source>
        <strain evidence="4 5">DSM 29590</strain>
    </source>
</reference>
<dbReference type="InterPro" id="IPR023753">
    <property type="entry name" value="FAD/NAD-binding_dom"/>
</dbReference>
<accession>A0A1N7G999</accession>
<dbReference type="Pfam" id="PF04324">
    <property type="entry name" value="Fer2_BFD"/>
    <property type="match status" value="1"/>
</dbReference>
<evidence type="ECO:0000259" key="2">
    <source>
        <dbReference type="Pfam" id="PF04324"/>
    </source>
</evidence>
<organism evidence="4 5">
    <name type="scientific">Roseovarius nanhaiticus</name>
    <dbReference type="NCBI Taxonomy" id="573024"/>
    <lineage>
        <taxon>Bacteria</taxon>
        <taxon>Pseudomonadati</taxon>
        <taxon>Pseudomonadota</taxon>
        <taxon>Alphaproteobacteria</taxon>
        <taxon>Rhodobacterales</taxon>
        <taxon>Roseobacteraceae</taxon>
        <taxon>Roseovarius</taxon>
    </lineage>
</organism>
<gene>
    <name evidence="4" type="ORF">SAMN05421666_1794</name>
</gene>
<dbReference type="PRINTS" id="PR00368">
    <property type="entry name" value="FADPNR"/>
</dbReference>
<feature type="domain" description="FAD/NAD(P)-binding" evidence="3">
    <location>
        <begin position="5"/>
        <end position="316"/>
    </location>
</feature>
<dbReference type="InterPro" id="IPR041854">
    <property type="entry name" value="BFD-like_2Fe2S-bd_dom_sf"/>
</dbReference>
<dbReference type="OrthoDB" id="9801699at2"/>
<dbReference type="STRING" id="573024.SAMN05216208_0342"/>
<keyword evidence="1" id="KW-0560">Oxidoreductase</keyword>
<protein>
    <submittedName>
        <fullName evidence="4">NADPH-dependent 2,4-dienoyl-CoA reductase, sulfur reductase</fullName>
    </submittedName>
</protein>
<dbReference type="PANTHER" id="PTHR42949">
    <property type="entry name" value="ANAEROBIC GLYCEROL-3-PHOSPHATE DEHYDROGENASE SUBUNIT B"/>
    <property type="match status" value="1"/>
</dbReference>
<evidence type="ECO:0000256" key="1">
    <source>
        <dbReference type="ARBA" id="ARBA00023002"/>
    </source>
</evidence>
<dbReference type="Pfam" id="PF07992">
    <property type="entry name" value="Pyr_redox_2"/>
    <property type="match status" value="1"/>
</dbReference>
<dbReference type="PRINTS" id="PR00411">
    <property type="entry name" value="PNDRDTASEI"/>
</dbReference>
<dbReference type="RefSeq" id="WP_076532772.1">
    <property type="nucleotide sequence ID" value="NZ_FOAC01000001.1"/>
</dbReference>
<dbReference type="SUPFAM" id="SSF51905">
    <property type="entry name" value="FAD/NAD(P)-binding domain"/>
    <property type="match status" value="1"/>
</dbReference>
<dbReference type="Gene3D" id="1.10.10.1100">
    <property type="entry name" value="BFD-like [2Fe-2S]-binding domain"/>
    <property type="match status" value="1"/>
</dbReference>